<protein>
    <submittedName>
        <fullName evidence="9">Alkylation response protein AidB-like acyl-CoA dehydrogenase</fullName>
    </submittedName>
</protein>
<organism evidence="9 10">
    <name type="scientific">Kineosporia succinea</name>
    <dbReference type="NCBI Taxonomy" id="84632"/>
    <lineage>
        <taxon>Bacteria</taxon>
        <taxon>Bacillati</taxon>
        <taxon>Actinomycetota</taxon>
        <taxon>Actinomycetes</taxon>
        <taxon>Kineosporiales</taxon>
        <taxon>Kineosporiaceae</taxon>
        <taxon>Kineosporia</taxon>
    </lineage>
</organism>
<name>A0ABT9PDY9_9ACTN</name>
<dbReference type="Pfam" id="PF02771">
    <property type="entry name" value="Acyl-CoA_dh_N"/>
    <property type="match status" value="1"/>
</dbReference>
<comment type="cofactor">
    <cofactor evidence="1 5">
        <name>FAD</name>
        <dbReference type="ChEBI" id="CHEBI:57692"/>
    </cofactor>
</comment>
<dbReference type="SUPFAM" id="SSF56645">
    <property type="entry name" value="Acyl-CoA dehydrogenase NM domain-like"/>
    <property type="match status" value="1"/>
</dbReference>
<evidence type="ECO:0000256" key="4">
    <source>
        <dbReference type="ARBA" id="ARBA00022827"/>
    </source>
</evidence>
<dbReference type="InterPro" id="IPR036250">
    <property type="entry name" value="AcylCo_DH-like_C"/>
</dbReference>
<dbReference type="InterPro" id="IPR013786">
    <property type="entry name" value="AcylCoA_DH/ox_N"/>
</dbReference>
<evidence type="ECO:0000256" key="1">
    <source>
        <dbReference type="ARBA" id="ARBA00001974"/>
    </source>
</evidence>
<evidence type="ECO:0000256" key="5">
    <source>
        <dbReference type="RuleBase" id="RU362125"/>
    </source>
</evidence>
<sequence length="388" mass="42228">MDFDPTPEQREFCAVLETFAEKELNDDLVRRDHEGEFSRESWRKVAEVGLLGLPIPPEYGGADADAVTMMTALEAVGFGCRDNGLLFSVHAHLWAGVSPIVRFGSAGQKTRYLPPMAKGELIAAHAMSEPGSGSDAFAMSTTAARVGDRYVLNGTKTFVSNAPVADLFVVFAVDPDRRGFSGVSAFLVDRETPGLSVSPAIGKSGLRTSPMAEVILDHCPVPASALLGREGAGAAVFTWTMERERSFILGTALGTMRRDLERCVSHARTRRQGGQAIGGYQAVSHRIVDMRMRLEASRLLLYRLAWLIDRDRPTQVEAALAKVFVSESFVQSGLDAVQVHGGYGFTTEYEIERDLRDSLAGRLYSGTSEIQRSLAAHQMGLTSRGARR</sequence>
<dbReference type="InterPro" id="IPR006089">
    <property type="entry name" value="Acyl-CoA_DH_CS"/>
</dbReference>
<evidence type="ECO:0000313" key="10">
    <source>
        <dbReference type="Proteomes" id="UP001235712"/>
    </source>
</evidence>
<dbReference type="InterPro" id="IPR009100">
    <property type="entry name" value="AcylCoA_DH/oxidase_NM_dom_sf"/>
</dbReference>
<reference evidence="9 10" key="1">
    <citation type="submission" date="2023-07" db="EMBL/GenBank/DDBJ databases">
        <title>Sequencing the genomes of 1000 actinobacteria strains.</title>
        <authorList>
            <person name="Klenk H.-P."/>
        </authorList>
    </citation>
    <scope>NUCLEOTIDE SEQUENCE [LARGE SCALE GENOMIC DNA]</scope>
    <source>
        <strain evidence="9 10">DSM 44388</strain>
    </source>
</reference>
<keyword evidence="10" id="KW-1185">Reference proteome</keyword>
<accession>A0ABT9PDY9</accession>
<dbReference type="Gene3D" id="1.20.140.10">
    <property type="entry name" value="Butyryl-CoA Dehydrogenase, subunit A, domain 3"/>
    <property type="match status" value="1"/>
</dbReference>
<comment type="caution">
    <text evidence="9">The sequence shown here is derived from an EMBL/GenBank/DDBJ whole genome shotgun (WGS) entry which is preliminary data.</text>
</comment>
<comment type="similarity">
    <text evidence="2 5">Belongs to the acyl-CoA dehydrogenase family.</text>
</comment>
<dbReference type="PROSITE" id="PS00073">
    <property type="entry name" value="ACYL_COA_DH_2"/>
    <property type="match status" value="1"/>
</dbReference>
<dbReference type="RefSeq" id="WP_307249137.1">
    <property type="nucleotide sequence ID" value="NZ_JAUSQZ010000001.1"/>
</dbReference>
<evidence type="ECO:0000259" key="6">
    <source>
        <dbReference type="Pfam" id="PF00441"/>
    </source>
</evidence>
<dbReference type="InterPro" id="IPR046373">
    <property type="entry name" value="Acyl-CoA_Oxase/DH_mid-dom_sf"/>
</dbReference>
<dbReference type="PANTHER" id="PTHR43884:SF12">
    <property type="entry name" value="ISOVALERYL-COA DEHYDROGENASE, MITOCHONDRIAL-RELATED"/>
    <property type="match status" value="1"/>
</dbReference>
<dbReference type="PROSITE" id="PS00072">
    <property type="entry name" value="ACYL_COA_DH_1"/>
    <property type="match status" value="1"/>
</dbReference>
<keyword evidence="4 5" id="KW-0274">FAD</keyword>
<evidence type="ECO:0000259" key="7">
    <source>
        <dbReference type="Pfam" id="PF02770"/>
    </source>
</evidence>
<evidence type="ECO:0000313" key="9">
    <source>
        <dbReference type="EMBL" id="MDP9830195.1"/>
    </source>
</evidence>
<dbReference type="InterPro" id="IPR037069">
    <property type="entry name" value="AcylCoA_DH/ox_N_sf"/>
</dbReference>
<dbReference type="InterPro" id="IPR006091">
    <property type="entry name" value="Acyl-CoA_Oxase/DH_mid-dom"/>
</dbReference>
<feature type="domain" description="Acyl-CoA oxidase/dehydrogenase middle" evidence="7">
    <location>
        <begin position="124"/>
        <end position="219"/>
    </location>
</feature>
<evidence type="ECO:0000256" key="3">
    <source>
        <dbReference type="ARBA" id="ARBA00022630"/>
    </source>
</evidence>
<dbReference type="Pfam" id="PF02770">
    <property type="entry name" value="Acyl-CoA_dh_M"/>
    <property type="match status" value="1"/>
</dbReference>
<dbReference type="Proteomes" id="UP001235712">
    <property type="component" value="Unassembled WGS sequence"/>
</dbReference>
<feature type="domain" description="Acyl-CoA dehydrogenase/oxidase N-terminal" evidence="8">
    <location>
        <begin position="6"/>
        <end position="120"/>
    </location>
</feature>
<dbReference type="Pfam" id="PF00441">
    <property type="entry name" value="Acyl-CoA_dh_1"/>
    <property type="match status" value="1"/>
</dbReference>
<keyword evidence="5" id="KW-0560">Oxidoreductase</keyword>
<evidence type="ECO:0000259" key="8">
    <source>
        <dbReference type="Pfam" id="PF02771"/>
    </source>
</evidence>
<dbReference type="EMBL" id="JAUSQZ010000001">
    <property type="protein sequence ID" value="MDP9830195.1"/>
    <property type="molecule type" value="Genomic_DNA"/>
</dbReference>
<dbReference type="PANTHER" id="PTHR43884">
    <property type="entry name" value="ACYL-COA DEHYDROGENASE"/>
    <property type="match status" value="1"/>
</dbReference>
<keyword evidence="3 5" id="KW-0285">Flavoprotein</keyword>
<evidence type="ECO:0000256" key="2">
    <source>
        <dbReference type="ARBA" id="ARBA00009347"/>
    </source>
</evidence>
<proteinExistence type="inferred from homology"/>
<feature type="domain" description="Acyl-CoA dehydrogenase/oxidase C-terminal" evidence="6">
    <location>
        <begin position="231"/>
        <end position="379"/>
    </location>
</feature>
<dbReference type="InterPro" id="IPR009075">
    <property type="entry name" value="AcylCo_DH/oxidase_C"/>
</dbReference>
<dbReference type="Gene3D" id="1.10.540.10">
    <property type="entry name" value="Acyl-CoA dehydrogenase/oxidase, N-terminal domain"/>
    <property type="match status" value="1"/>
</dbReference>
<dbReference type="Gene3D" id="2.40.110.10">
    <property type="entry name" value="Butyryl-CoA Dehydrogenase, subunit A, domain 2"/>
    <property type="match status" value="1"/>
</dbReference>
<dbReference type="SUPFAM" id="SSF47203">
    <property type="entry name" value="Acyl-CoA dehydrogenase C-terminal domain-like"/>
    <property type="match status" value="1"/>
</dbReference>
<gene>
    <name evidence="9" type="ORF">J2S57_005944</name>
</gene>